<comment type="caution">
    <text evidence="1">The sequence shown here is derived from an EMBL/GenBank/DDBJ whole genome shotgun (WGS) entry which is preliminary data.</text>
</comment>
<name>A0A1C7N2M4_9FUNG</name>
<dbReference type="AlphaFoldDB" id="A0A1C7N2M4"/>
<keyword evidence="2" id="KW-1185">Reference proteome</keyword>
<proteinExistence type="predicted"/>
<feature type="non-terminal residue" evidence="1">
    <location>
        <position position="1"/>
    </location>
</feature>
<dbReference type="InParanoid" id="A0A1C7N2M4"/>
<sequence>SYSFVVFGRLNDNYDNNDTSKILTGSISCSFTQDCISRYCDWFSDYANIDGFSERLETQSQALDYLIRVNHWKVRQRNTRNLDRLV</sequence>
<reference evidence="1 2" key="1">
    <citation type="submission" date="2016-03" db="EMBL/GenBank/DDBJ databases">
        <title>Choanephora cucurbitarum.</title>
        <authorList>
            <person name="Min B."/>
            <person name="Park H."/>
            <person name="Park J.-H."/>
            <person name="Shin H.-D."/>
            <person name="Choi I.-G."/>
        </authorList>
    </citation>
    <scope>NUCLEOTIDE SEQUENCE [LARGE SCALE GENOMIC DNA]</scope>
    <source>
        <strain evidence="1 2">KUS-F28377</strain>
    </source>
</reference>
<dbReference type="EMBL" id="LUGH01001128">
    <property type="protein sequence ID" value="OBZ81604.1"/>
    <property type="molecule type" value="Genomic_DNA"/>
</dbReference>
<protein>
    <submittedName>
        <fullName evidence="1">Uncharacterized protein</fullName>
    </submittedName>
</protein>
<accession>A0A1C7N2M4</accession>
<gene>
    <name evidence="1" type="ORF">A0J61_10346</name>
</gene>
<evidence type="ECO:0000313" key="1">
    <source>
        <dbReference type="EMBL" id="OBZ81604.1"/>
    </source>
</evidence>
<organism evidence="1 2">
    <name type="scientific">Choanephora cucurbitarum</name>
    <dbReference type="NCBI Taxonomy" id="101091"/>
    <lineage>
        <taxon>Eukaryota</taxon>
        <taxon>Fungi</taxon>
        <taxon>Fungi incertae sedis</taxon>
        <taxon>Mucoromycota</taxon>
        <taxon>Mucoromycotina</taxon>
        <taxon>Mucoromycetes</taxon>
        <taxon>Mucorales</taxon>
        <taxon>Mucorineae</taxon>
        <taxon>Choanephoraceae</taxon>
        <taxon>Choanephoroideae</taxon>
        <taxon>Choanephora</taxon>
    </lineage>
</organism>
<dbReference type="Proteomes" id="UP000093000">
    <property type="component" value="Unassembled WGS sequence"/>
</dbReference>
<evidence type="ECO:0000313" key="2">
    <source>
        <dbReference type="Proteomes" id="UP000093000"/>
    </source>
</evidence>